<evidence type="ECO:0000313" key="1">
    <source>
        <dbReference type="EMBL" id="OCB88824.1"/>
    </source>
</evidence>
<proteinExistence type="predicted"/>
<evidence type="ECO:0000313" key="2">
    <source>
        <dbReference type="Proteomes" id="UP000757232"/>
    </source>
</evidence>
<keyword evidence="2" id="KW-1185">Reference proteome</keyword>
<organism evidence="1 2">
    <name type="scientific">Sanghuangporus baumii</name>
    <name type="common">Phellinus baumii</name>
    <dbReference type="NCBI Taxonomy" id="108892"/>
    <lineage>
        <taxon>Eukaryota</taxon>
        <taxon>Fungi</taxon>
        <taxon>Dikarya</taxon>
        <taxon>Basidiomycota</taxon>
        <taxon>Agaricomycotina</taxon>
        <taxon>Agaricomycetes</taxon>
        <taxon>Hymenochaetales</taxon>
        <taxon>Hymenochaetaceae</taxon>
        <taxon>Sanghuangporus</taxon>
    </lineage>
</organism>
<protein>
    <recommendedName>
        <fullName evidence="3">F-box domain-containing protein</fullName>
    </recommendedName>
</protein>
<dbReference type="OrthoDB" id="10676495at2759"/>
<dbReference type="Proteomes" id="UP000757232">
    <property type="component" value="Unassembled WGS sequence"/>
</dbReference>
<evidence type="ECO:0008006" key="3">
    <source>
        <dbReference type="Google" id="ProtNLM"/>
    </source>
</evidence>
<dbReference type="EMBL" id="LNZH02000169">
    <property type="protein sequence ID" value="OCB88824.1"/>
    <property type="molecule type" value="Genomic_DNA"/>
</dbReference>
<accession>A0A9Q5HZF3</accession>
<gene>
    <name evidence="1" type="ORF">A7U60_g4012</name>
</gene>
<dbReference type="AlphaFoldDB" id="A0A9Q5HZF3"/>
<comment type="caution">
    <text evidence="1">The sequence shown here is derived from an EMBL/GenBank/DDBJ whole genome shotgun (WGS) entry which is preliminary data.</text>
</comment>
<sequence length="522" mass="59777">MAASFTHTVRFVIPSDIWYAIIELLNKHDLERISSASRQLRVLALPKLFESISLRLGVMDDNDSDDEKERARMSVLVLRKMANPQVDGTGFDFARFIRELRIIWVNKNSGFFEERHYLLQSLQRLAKLRHFAWVGFRLPAEIANDISCAEISLSLQVDSINEVFAHDLSALNRLQSIETVYDCRTYVESSSTQRYVYAAFWDVLNRNQSYLKRLSICGDAMRNISALLTGIAANLTDLAINEVGDFPELETLLQETSALESLTLLDARSLNWLPCAEDKLPRLKYLKIWIERRGAYLLDDDDPYGVSPNMRTVAKDLLGFVRLHRNLSGFDFSCSNEFEGIDTSDDISGNFMWFPDIVEAVCTLEGVRAFGLTMPKSTEIDMREALERISEHTQLKRSCTALRLGGLSDVPMEDWTTEFRNCSFVSLASGRPEETVFKTYRTPCIEELVILHSGCRLEQFCLDGQMYDITLFGPDEEDVITPWSPTRAAWRTERDFCSFDAYWLMKYRTTKEGYEAAPGSFH</sequence>
<reference evidence="1" key="1">
    <citation type="submission" date="2016-06" db="EMBL/GenBank/DDBJ databases">
        <title>Draft Genome sequence of the fungus Inonotus baumii.</title>
        <authorList>
            <person name="Zhu H."/>
            <person name="Lin W."/>
        </authorList>
    </citation>
    <scope>NUCLEOTIDE SEQUENCE</scope>
    <source>
        <strain evidence="1">821</strain>
    </source>
</reference>
<name>A0A9Q5HZF3_SANBA</name>